<dbReference type="NCBIfam" id="TIGR00928">
    <property type="entry name" value="purB"/>
    <property type="match status" value="1"/>
</dbReference>
<dbReference type="EMBL" id="CAKAEH010001775">
    <property type="protein sequence ID" value="CAG9539352.1"/>
    <property type="molecule type" value="Genomic_DNA"/>
</dbReference>
<reference evidence="3" key="1">
    <citation type="submission" date="2021-09" db="EMBL/GenBank/DDBJ databases">
        <authorList>
            <consortium name="Pathogen Informatics"/>
        </authorList>
    </citation>
    <scope>NUCLEOTIDE SEQUENCE</scope>
</reference>
<dbReference type="Pfam" id="PF22304">
    <property type="entry name" value="ASLyase_C"/>
    <property type="match status" value="1"/>
</dbReference>
<keyword evidence="4" id="KW-1185">Reference proteome</keyword>
<dbReference type="GO" id="GO:0044208">
    <property type="term" value="P:'de novo' AMP biosynthetic process"/>
    <property type="evidence" value="ECO:0007669"/>
    <property type="project" value="UniProtKB-UniPathway"/>
</dbReference>
<dbReference type="InterPro" id="IPR008948">
    <property type="entry name" value="L-Aspartase-like"/>
</dbReference>
<dbReference type="Gene3D" id="1.10.275.60">
    <property type="match status" value="1"/>
</dbReference>
<dbReference type="AlphaFoldDB" id="A0A8J2MD82"/>
<dbReference type="PANTHER" id="PTHR43172:SF1">
    <property type="entry name" value="ADENYLOSUCCINATE LYASE"/>
    <property type="match status" value="1"/>
</dbReference>
<dbReference type="UniPathway" id="UPA00074">
    <property type="reaction ID" value="UER00132"/>
</dbReference>
<dbReference type="InterPro" id="IPR022761">
    <property type="entry name" value="Fumarate_lyase_N"/>
</dbReference>
<dbReference type="Pfam" id="PF00206">
    <property type="entry name" value="Lyase_1"/>
    <property type="match status" value="1"/>
</dbReference>
<evidence type="ECO:0000313" key="3">
    <source>
        <dbReference type="EMBL" id="CAG9539352.1"/>
    </source>
</evidence>
<dbReference type="InterPro" id="IPR004769">
    <property type="entry name" value="Pur_lyase"/>
</dbReference>
<dbReference type="InterPro" id="IPR020557">
    <property type="entry name" value="Fumarate_lyase_CS"/>
</dbReference>
<accession>A0A8J2MD82</accession>
<comment type="caution">
    <text evidence="3">The sequence shown here is derived from an EMBL/GenBank/DDBJ whole genome shotgun (WGS) entry which is preliminary data.</text>
</comment>
<name>A0A8J2MD82_9BILA</name>
<sequence>MISHINSEDKYETVLKSRYCGKSPLMNILSERNKVMIWRQMWIWLAEAEMQLGLKQVTEEAIEEMKKSKKVIDWDTVRREEKRIKHDVMAHNYAFGKMCPKAKGIIHLGATSCFVQDNADLIVQRQATDYILKKLAMCLNRLDEFAEKTKDIVTVGRTHYQTASLVTVGKRAAMWAQELLMVFTKLEYFRKNMRFRGVKGATGTQDSFMALFHNDEAKVDKLDELITKSAGFAFRFYISGQTYSRQQDCDLVNIFALLGAATKKICTDVRILQAFGEIFEPFETEQIGSSAMPYKRNPIKSERVCSLARKLMSAPQDALNTLGDQSLERTLDDSAIRRILIPDMFLLADAILTIFQHIVEGLTMDEERIEDNVHADLPFLALERAMMLLTEEGTDRQEAYEKIREITLAVKQTQKHGRVDLESILSSVFFDKVRGRVLELAKSPLRLTGRSSSQTMNFLNKELRPTIMKYLDHDVEAKVQLDV</sequence>
<dbReference type="SMART" id="SM00998">
    <property type="entry name" value="ADSL_C"/>
    <property type="match status" value="1"/>
</dbReference>
<dbReference type="UniPathway" id="UPA00075">
    <property type="reaction ID" value="UER00336"/>
</dbReference>
<dbReference type="SUPFAM" id="SSF48557">
    <property type="entry name" value="L-aspartase-like"/>
    <property type="match status" value="1"/>
</dbReference>
<dbReference type="InterPro" id="IPR019468">
    <property type="entry name" value="AdenyloSucc_lyase_C"/>
</dbReference>
<organism evidence="3 4">
    <name type="scientific">Cercopithifilaria johnstoni</name>
    <dbReference type="NCBI Taxonomy" id="2874296"/>
    <lineage>
        <taxon>Eukaryota</taxon>
        <taxon>Metazoa</taxon>
        <taxon>Ecdysozoa</taxon>
        <taxon>Nematoda</taxon>
        <taxon>Chromadorea</taxon>
        <taxon>Rhabditida</taxon>
        <taxon>Spirurina</taxon>
        <taxon>Spiruromorpha</taxon>
        <taxon>Filarioidea</taxon>
        <taxon>Onchocercidae</taxon>
        <taxon>Cercopithifilaria</taxon>
    </lineage>
</organism>
<dbReference type="GO" id="GO:0005829">
    <property type="term" value="C:cytosol"/>
    <property type="evidence" value="ECO:0007669"/>
    <property type="project" value="TreeGrafter"/>
</dbReference>
<dbReference type="GO" id="GO:0004018">
    <property type="term" value="F:N6-(1,2-dicarboxyethyl)AMP AMP-lyase (fumarate-forming) activity"/>
    <property type="evidence" value="ECO:0007669"/>
    <property type="project" value="InterPro"/>
</dbReference>
<protein>
    <recommendedName>
        <fullName evidence="2">Adenylosuccinate lyase C-terminal domain-containing protein</fullName>
    </recommendedName>
</protein>
<keyword evidence="1" id="KW-0456">Lyase</keyword>
<dbReference type="PANTHER" id="PTHR43172">
    <property type="entry name" value="ADENYLOSUCCINATE LYASE"/>
    <property type="match status" value="1"/>
</dbReference>
<dbReference type="PRINTS" id="PR00149">
    <property type="entry name" value="FUMRATELYASE"/>
</dbReference>
<proteinExistence type="predicted"/>
<dbReference type="GO" id="GO:0070626">
    <property type="term" value="F:(S)-2-(5-amino-1-(5-phospho-D-ribosyl)imidazole-4-carboxamido) succinate lyase (fumarate-forming) activity"/>
    <property type="evidence" value="ECO:0007669"/>
    <property type="project" value="TreeGrafter"/>
</dbReference>
<evidence type="ECO:0000259" key="2">
    <source>
        <dbReference type="SMART" id="SM00998"/>
    </source>
</evidence>
<dbReference type="OrthoDB" id="406045at2759"/>
<dbReference type="GO" id="GO:0006189">
    <property type="term" value="P:'de novo' IMP biosynthetic process"/>
    <property type="evidence" value="ECO:0007669"/>
    <property type="project" value="UniProtKB-UniPathway"/>
</dbReference>
<dbReference type="InterPro" id="IPR055169">
    <property type="entry name" value="ASLyase_C"/>
</dbReference>
<feature type="domain" description="Adenylosuccinate lyase C-terminal" evidence="2">
    <location>
        <begin position="377"/>
        <end position="459"/>
    </location>
</feature>
<gene>
    <name evidence="3" type="ORF">CJOHNSTONI_LOCUS8958</name>
</gene>
<evidence type="ECO:0000256" key="1">
    <source>
        <dbReference type="ARBA" id="ARBA00023239"/>
    </source>
</evidence>
<evidence type="ECO:0000313" key="4">
    <source>
        <dbReference type="Proteomes" id="UP000746747"/>
    </source>
</evidence>
<dbReference type="Gene3D" id="1.20.200.10">
    <property type="entry name" value="Fumarase/aspartase (Central domain)"/>
    <property type="match status" value="1"/>
</dbReference>
<dbReference type="InterPro" id="IPR000362">
    <property type="entry name" value="Fumarate_lyase_fam"/>
</dbReference>
<dbReference type="PROSITE" id="PS00163">
    <property type="entry name" value="FUMARATE_LYASES"/>
    <property type="match status" value="1"/>
</dbReference>
<dbReference type="Proteomes" id="UP000746747">
    <property type="component" value="Unassembled WGS sequence"/>
</dbReference>
<dbReference type="Gene3D" id="1.10.40.30">
    <property type="entry name" value="Fumarase/aspartase (C-terminal domain)"/>
    <property type="match status" value="1"/>
</dbReference>